<dbReference type="Pfam" id="PF25032">
    <property type="entry name" value="N-HEAT_ATR"/>
    <property type="match status" value="1"/>
</dbReference>
<evidence type="ECO:0000313" key="2">
    <source>
        <dbReference type="EMBL" id="MEQ2209878.1"/>
    </source>
</evidence>
<dbReference type="InterPro" id="IPR016024">
    <property type="entry name" value="ARM-type_fold"/>
</dbReference>
<comment type="caution">
    <text evidence="2">The sequence shown here is derived from an EMBL/GenBank/DDBJ whole genome shotgun (WGS) entry which is preliminary data.</text>
</comment>
<organism evidence="2 3">
    <name type="scientific">Xenoophorus captivus</name>
    <dbReference type="NCBI Taxonomy" id="1517983"/>
    <lineage>
        <taxon>Eukaryota</taxon>
        <taxon>Metazoa</taxon>
        <taxon>Chordata</taxon>
        <taxon>Craniata</taxon>
        <taxon>Vertebrata</taxon>
        <taxon>Euteleostomi</taxon>
        <taxon>Actinopterygii</taxon>
        <taxon>Neopterygii</taxon>
        <taxon>Teleostei</taxon>
        <taxon>Neoteleostei</taxon>
        <taxon>Acanthomorphata</taxon>
        <taxon>Ovalentaria</taxon>
        <taxon>Atherinomorphae</taxon>
        <taxon>Cyprinodontiformes</taxon>
        <taxon>Goodeidae</taxon>
        <taxon>Xenoophorus</taxon>
    </lineage>
</organism>
<dbReference type="InterPro" id="IPR011989">
    <property type="entry name" value="ARM-like"/>
</dbReference>
<feature type="domain" description="Serine/threonine-protein kinase ATR-like N-HEAT region" evidence="1">
    <location>
        <begin position="1"/>
        <end position="59"/>
    </location>
</feature>
<dbReference type="SUPFAM" id="SSF48371">
    <property type="entry name" value="ARM repeat"/>
    <property type="match status" value="1"/>
</dbReference>
<name>A0ABV0RQK7_9TELE</name>
<evidence type="ECO:0000313" key="3">
    <source>
        <dbReference type="Proteomes" id="UP001434883"/>
    </source>
</evidence>
<dbReference type="InterPro" id="IPR056803">
    <property type="entry name" value="ATR-like_N-HEAT"/>
</dbReference>
<protein>
    <recommendedName>
        <fullName evidence="1">Serine/threonine-protein kinase ATR-like N-HEAT region domain-containing protein</fullName>
    </recommendedName>
</protein>
<evidence type="ECO:0000259" key="1">
    <source>
        <dbReference type="Pfam" id="PF25032"/>
    </source>
</evidence>
<dbReference type="EMBL" id="JAHRIN010051982">
    <property type="protein sequence ID" value="MEQ2209878.1"/>
    <property type="molecule type" value="Genomic_DNA"/>
</dbReference>
<sequence length="514" mass="57503">MRVGSEVWTTLNHRLEELLALLNSDSTEPESSQTLATLQGLALILHLAAFCSSPIRYLPSNRLRSTLQTDSRAVLCALFGLLEDSDPAVRTRFSQSVRFLLTEPTKTSEQGTLNEVRHFIAKYTLKIYHPDGSLVSFSLLRLLHCLLSKSSTVSVAAYTQIRALAAAKGLKLQTLFSQYKNPICQRTLQVLLPYLAAKASSTGSALIRTLAIELKANRREILINNFKYIFSHLVCSCSKEELERAFHYLQSETEIELGSLLRQDFQGLHNELLLRLGEHYQQADYLQPKLLGILAFFNMQLLSSSAGEKDRKKMVSRESQLIAAQQSCSLTASRSDLASALQLSMRAVQHENVDVRIHALTSLRDMMHSKQEWLLRQVCASEAVEPVISSLVSVLLKGCQDSSPEARLLCGECLGELGAVDPGRLDLSHAHTHGDRNTFVASTQVAFYLQALNEHKIPITVRHELASKVFKCCSFIIKHDYKVTIYLLPHILLYMLLGCTPAEQQEVRISLLRA</sequence>
<proteinExistence type="predicted"/>
<accession>A0ABV0RQK7</accession>
<dbReference type="Gene3D" id="1.25.10.10">
    <property type="entry name" value="Leucine-rich Repeat Variant"/>
    <property type="match status" value="1"/>
</dbReference>
<keyword evidence="3" id="KW-1185">Reference proteome</keyword>
<reference evidence="2 3" key="1">
    <citation type="submission" date="2021-06" db="EMBL/GenBank/DDBJ databases">
        <authorList>
            <person name="Palmer J.M."/>
        </authorList>
    </citation>
    <scope>NUCLEOTIDE SEQUENCE [LARGE SCALE GENOMIC DNA]</scope>
    <source>
        <strain evidence="2 3">XC_2019</strain>
        <tissue evidence="2">Muscle</tissue>
    </source>
</reference>
<gene>
    <name evidence="2" type="ORF">XENOCAPTIV_005265</name>
</gene>
<dbReference type="Proteomes" id="UP001434883">
    <property type="component" value="Unassembled WGS sequence"/>
</dbReference>